<dbReference type="Pfam" id="PF20001">
    <property type="entry name" value="DUF6428"/>
    <property type="match status" value="1"/>
</dbReference>
<dbReference type="Proteomes" id="UP001501469">
    <property type="component" value="Unassembled WGS sequence"/>
</dbReference>
<dbReference type="InterPro" id="IPR045534">
    <property type="entry name" value="DUF6428"/>
</dbReference>
<accession>A0ABP7TIV4</accession>
<protein>
    <submittedName>
        <fullName evidence="1">DUF6428 family protein</fullName>
    </submittedName>
</protein>
<sequence length="173" mass="18956">MLTFNHTSPFPKSYSQPNSIMKISEMKEALAGLAAVSFRLADGTQLPAHFHVTEVGLVSKHFIDCGGVERRETAANFQLWEAGDYDHRLAPQKFLHILQLSEKILGREDLEIEVEYQQSTIGKFGLDFDGTDFWLTPKHTACLAQDACGIPADQSFALPQLQVAGCAPGGGCC</sequence>
<dbReference type="EMBL" id="BAABDK010000008">
    <property type="protein sequence ID" value="GAA4026779.1"/>
    <property type="molecule type" value="Genomic_DNA"/>
</dbReference>
<keyword evidence="2" id="KW-1185">Reference proteome</keyword>
<proteinExistence type="predicted"/>
<evidence type="ECO:0000313" key="1">
    <source>
        <dbReference type="EMBL" id="GAA4026779.1"/>
    </source>
</evidence>
<evidence type="ECO:0000313" key="2">
    <source>
        <dbReference type="Proteomes" id="UP001501469"/>
    </source>
</evidence>
<reference evidence="2" key="1">
    <citation type="journal article" date="2019" name="Int. J. Syst. Evol. Microbiol.">
        <title>The Global Catalogue of Microorganisms (GCM) 10K type strain sequencing project: providing services to taxonomists for standard genome sequencing and annotation.</title>
        <authorList>
            <consortium name="The Broad Institute Genomics Platform"/>
            <consortium name="The Broad Institute Genome Sequencing Center for Infectious Disease"/>
            <person name="Wu L."/>
            <person name="Ma J."/>
        </authorList>
    </citation>
    <scope>NUCLEOTIDE SEQUENCE [LARGE SCALE GENOMIC DNA]</scope>
    <source>
        <strain evidence="2">JCM 17225</strain>
    </source>
</reference>
<organism evidence="1 2">
    <name type="scientific">Hymenobacter glaciei</name>
    <dbReference type="NCBI Taxonomy" id="877209"/>
    <lineage>
        <taxon>Bacteria</taxon>
        <taxon>Pseudomonadati</taxon>
        <taxon>Bacteroidota</taxon>
        <taxon>Cytophagia</taxon>
        <taxon>Cytophagales</taxon>
        <taxon>Hymenobacteraceae</taxon>
        <taxon>Hymenobacter</taxon>
    </lineage>
</organism>
<gene>
    <name evidence="1" type="ORF">GCM10022409_08440</name>
</gene>
<comment type="caution">
    <text evidence="1">The sequence shown here is derived from an EMBL/GenBank/DDBJ whole genome shotgun (WGS) entry which is preliminary data.</text>
</comment>
<name>A0ABP7TIV4_9BACT</name>